<dbReference type="Pfam" id="PF11222">
    <property type="entry name" value="DUF3017"/>
    <property type="match status" value="1"/>
</dbReference>
<dbReference type="AlphaFoldDB" id="A0A7K1FJG7"/>
<keyword evidence="1" id="KW-0472">Membrane</keyword>
<dbReference type="Proteomes" id="UP000460221">
    <property type="component" value="Unassembled WGS sequence"/>
</dbReference>
<keyword evidence="1" id="KW-0812">Transmembrane</keyword>
<sequence length="87" mass="9163">MTTDRRLLRAVPITLVLLAVAAGLALIATDHWRRGAATLGGAAALAAVFRLVLPEQLIGVLAIRSKTFDVVFALALAALMTFLVARP</sequence>
<keyword evidence="3" id="KW-1185">Reference proteome</keyword>
<accession>A0A7K1FJG7</accession>
<organism evidence="2 3">
    <name type="scientific">Nakamurella alba</name>
    <dbReference type="NCBI Taxonomy" id="2665158"/>
    <lineage>
        <taxon>Bacteria</taxon>
        <taxon>Bacillati</taxon>
        <taxon>Actinomycetota</taxon>
        <taxon>Actinomycetes</taxon>
        <taxon>Nakamurellales</taxon>
        <taxon>Nakamurellaceae</taxon>
        <taxon>Nakamurella</taxon>
    </lineage>
</organism>
<feature type="transmembrane region" description="Helical" evidence="1">
    <location>
        <begin position="65"/>
        <end position="85"/>
    </location>
</feature>
<reference evidence="2 3" key="1">
    <citation type="submission" date="2019-11" db="EMBL/GenBank/DDBJ databases">
        <authorList>
            <person name="Jiang L.-Q."/>
        </authorList>
    </citation>
    <scope>NUCLEOTIDE SEQUENCE [LARGE SCALE GENOMIC DNA]</scope>
    <source>
        <strain evidence="2 3">YIM 132087</strain>
    </source>
</reference>
<dbReference type="EMBL" id="WLYK01000002">
    <property type="protein sequence ID" value="MTD14275.1"/>
    <property type="molecule type" value="Genomic_DNA"/>
</dbReference>
<comment type="caution">
    <text evidence="2">The sequence shown here is derived from an EMBL/GenBank/DDBJ whole genome shotgun (WGS) entry which is preliminary data.</text>
</comment>
<evidence type="ECO:0000313" key="2">
    <source>
        <dbReference type="EMBL" id="MTD14275.1"/>
    </source>
</evidence>
<feature type="transmembrane region" description="Helical" evidence="1">
    <location>
        <begin position="35"/>
        <end position="53"/>
    </location>
</feature>
<evidence type="ECO:0000313" key="3">
    <source>
        <dbReference type="Proteomes" id="UP000460221"/>
    </source>
</evidence>
<protein>
    <submittedName>
        <fullName evidence="2">DUF3017 domain-containing protein</fullName>
    </submittedName>
</protein>
<proteinExistence type="predicted"/>
<gene>
    <name evidence="2" type="ORF">GIS00_09980</name>
</gene>
<feature type="transmembrane region" description="Helical" evidence="1">
    <location>
        <begin position="7"/>
        <end position="29"/>
    </location>
</feature>
<keyword evidence="1" id="KW-1133">Transmembrane helix</keyword>
<dbReference type="RefSeq" id="WP_154768271.1">
    <property type="nucleotide sequence ID" value="NZ_WLYK01000002.1"/>
</dbReference>
<dbReference type="InterPro" id="IPR021385">
    <property type="entry name" value="DUF3017"/>
</dbReference>
<evidence type="ECO:0000256" key="1">
    <source>
        <dbReference type="SAM" id="Phobius"/>
    </source>
</evidence>
<name>A0A7K1FJG7_9ACTN</name>